<dbReference type="AlphaFoldDB" id="A0AAW0JJP7"/>
<dbReference type="GO" id="GO:0008195">
    <property type="term" value="F:phosphatidate phosphatase activity"/>
    <property type="evidence" value="ECO:0007669"/>
    <property type="project" value="TreeGrafter"/>
</dbReference>
<sequence length="146" mass="16164">MTTCPQISEVFLSDSSKDSFTVTNSPDGDRHITHELMAGVIITYTIILVSLGEASLVYIDHLYSCSNFNNYMATIYKVLGTFMFGTAVSQSLIDLAKYMIGRLRPSFLIVCDSGWRQVNCSGYVQLEVCRVSPANVTEARWVLTAA</sequence>
<dbReference type="PANTHER" id="PTHR10165">
    <property type="entry name" value="LIPID PHOSPHATE PHOSPHATASE"/>
    <property type="match status" value="1"/>
</dbReference>
<dbReference type="PANTHER" id="PTHR10165:SF25">
    <property type="entry name" value="PHOSPHOLIPID PHOSPHATASE 2"/>
    <property type="match status" value="1"/>
</dbReference>
<gene>
    <name evidence="2" type="ORF">U0070_026499</name>
</gene>
<feature type="transmembrane region" description="Helical" evidence="1">
    <location>
        <begin position="36"/>
        <end position="59"/>
    </location>
</feature>
<organism evidence="2 3">
    <name type="scientific">Myodes glareolus</name>
    <name type="common">Bank vole</name>
    <name type="synonym">Clethrionomys glareolus</name>
    <dbReference type="NCBI Taxonomy" id="447135"/>
    <lineage>
        <taxon>Eukaryota</taxon>
        <taxon>Metazoa</taxon>
        <taxon>Chordata</taxon>
        <taxon>Craniata</taxon>
        <taxon>Vertebrata</taxon>
        <taxon>Euteleostomi</taxon>
        <taxon>Mammalia</taxon>
        <taxon>Eutheria</taxon>
        <taxon>Euarchontoglires</taxon>
        <taxon>Glires</taxon>
        <taxon>Rodentia</taxon>
        <taxon>Myomorpha</taxon>
        <taxon>Muroidea</taxon>
        <taxon>Cricetidae</taxon>
        <taxon>Arvicolinae</taxon>
        <taxon>Myodes</taxon>
    </lineage>
</organism>
<name>A0AAW0JJP7_MYOGA</name>
<dbReference type="EMBL" id="JBBHLL010000032">
    <property type="protein sequence ID" value="KAK7826903.1"/>
    <property type="molecule type" value="Genomic_DNA"/>
</dbReference>
<dbReference type="Proteomes" id="UP001488838">
    <property type="component" value="Unassembled WGS sequence"/>
</dbReference>
<dbReference type="InterPro" id="IPR043216">
    <property type="entry name" value="PAP-like"/>
</dbReference>
<dbReference type="GO" id="GO:0005886">
    <property type="term" value="C:plasma membrane"/>
    <property type="evidence" value="ECO:0007669"/>
    <property type="project" value="TreeGrafter"/>
</dbReference>
<protein>
    <submittedName>
        <fullName evidence="2">Uncharacterized protein</fullName>
    </submittedName>
</protein>
<proteinExistence type="predicted"/>
<comment type="caution">
    <text evidence="2">The sequence shown here is derived from an EMBL/GenBank/DDBJ whole genome shotgun (WGS) entry which is preliminary data.</text>
</comment>
<keyword evidence="3" id="KW-1185">Reference proteome</keyword>
<dbReference type="GO" id="GO:0007165">
    <property type="term" value="P:signal transduction"/>
    <property type="evidence" value="ECO:0007669"/>
    <property type="project" value="TreeGrafter"/>
</dbReference>
<feature type="transmembrane region" description="Helical" evidence="1">
    <location>
        <begin position="71"/>
        <end position="93"/>
    </location>
</feature>
<dbReference type="GO" id="GO:0046839">
    <property type="term" value="P:phospholipid dephosphorylation"/>
    <property type="evidence" value="ECO:0007669"/>
    <property type="project" value="TreeGrafter"/>
</dbReference>
<keyword evidence="1" id="KW-0472">Membrane</keyword>
<evidence type="ECO:0000313" key="2">
    <source>
        <dbReference type="EMBL" id="KAK7826903.1"/>
    </source>
</evidence>
<keyword evidence="1" id="KW-1133">Transmembrane helix</keyword>
<keyword evidence="1" id="KW-0812">Transmembrane</keyword>
<evidence type="ECO:0000313" key="3">
    <source>
        <dbReference type="Proteomes" id="UP001488838"/>
    </source>
</evidence>
<dbReference type="GO" id="GO:0006644">
    <property type="term" value="P:phospholipid metabolic process"/>
    <property type="evidence" value="ECO:0007669"/>
    <property type="project" value="InterPro"/>
</dbReference>
<accession>A0AAW0JJP7</accession>
<reference evidence="2 3" key="1">
    <citation type="journal article" date="2023" name="bioRxiv">
        <title>Conserved and derived expression patterns and positive selection on dental genes reveal complex evolutionary context of ever-growing rodent molars.</title>
        <authorList>
            <person name="Calamari Z.T."/>
            <person name="Song A."/>
            <person name="Cohen E."/>
            <person name="Akter M."/>
            <person name="Roy R.D."/>
            <person name="Hallikas O."/>
            <person name="Christensen M.M."/>
            <person name="Li P."/>
            <person name="Marangoni P."/>
            <person name="Jernvall J."/>
            <person name="Klein O.D."/>
        </authorList>
    </citation>
    <scope>NUCLEOTIDE SEQUENCE [LARGE SCALE GENOMIC DNA]</scope>
    <source>
        <strain evidence="2">V071</strain>
    </source>
</reference>
<evidence type="ECO:0000256" key="1">
    <source>
        <dbReference type="SAM" id="Phobius"/>
    </source>
</evidence>